<reference evidence="1 2" key="1">
    <citation type="journal article" date="2021" name="Commun. Biol.">
        <title>Genomic insights into the host specific adaptation of the Pneumocystis genus.</title>
        <authorList>
            <person name="Cisse O.H."/>
            <person name="Ma L."/>
            <person name="Dekker J.P."/>
            <person name="Khil P.P."/>
            <person name="Youn J.-H."/>
            <person name="Brenchley J.M."/>
            <person name="Blair R."/>
            <person name="Pahar B."/>
            <person name="Chabe M."/>
            <person name="Van Rompay K.K.A."/>
            <person name="Keesler R."/>
            <person name="Sukura A."/>
            <person name="Hirsch V."/>
            <person name="Kutty G."/>
            <person name="Liu Y."/>
            <person name="Peng L."/>
            <person name="Chen J."/>
            <person name="Song J."/>
            <person name="Weissenbacher-Lang C."/>
            <person name="Xu J."/>
            <person name="Upham N.S."/>
            <person name="Stajich J.E."/>
            <person name="Cuomo C.A."/>
            <person name="Cushion M.T."/>
            <person name="Kovacs J.A."/>
        </authorList>
    </citation>
    <scope>NUCLEOTIDE SEQUENCE [LARGE SCALE GENOMIC DNA]</scope>
    <source>
        <strain evidence="1 2">RABM</strain>
    </source>
</reference>
<evidence type="ECO:0000313" key="1">
    <source>
        <dbReference type="EMBL" id="KAG4304044.1"/>
    </source>
</evidence>
<evidence type="ECO:0000313" key="2">
    <source>
        <dbReference type="Proteomes" id="UP000768646"/>
    </source>
</evidence>
<protein>
    <submittedName>
        <fullName evidence="1">Uncharacterized protein</fullName>
    </submittedName>
</protein>
<keyword evidence="2" id="KW-1185">Reference proteome</keyword>
<organism evidence="1 2">
    <name type="scientific">Pneumocystis oryctolagi</name>
    <dbReference type="NCBI Taxonomy" id="42067"/>
    <lineage>
        <taxon>Eukaryota</taxon>
        <taxon>Fungi</taxon>
        <taxon>Dikarya</taxon>
        <taxon>Ascomycota</taxon>
        <taxon>Taphrinomycotina</taxon>
        <taxon>Pneumocystomycetes</taxon>
        <taxon>Pneumocystaceae</taxon>
        <taxon>Pneumocystis</taxon>
    </lineage>
</organism>
<proteinExistence type="predicted"/>
<dbReference type="EMBL" id="JABTEG010000012">
    <property type="protein sequence ID" value="KAG4304044.1"/>
    <property type="molecule type" value="Genomic_DNA"/>
</dbReference>
<name>A0ACB7C8N0_9ASCO</name>
<gene>
    <name evidence="1" type="ORF">PORY_002567</name>
</gene>
<dbReference type="Proteomes" id="UP000768646">
    <property type="component" value="Unassembled WGS sequence"/>
</dbReference>
<comment type="caution">
    <text evidence="1">The sequence shown here is derived from an EMBL/GenBank/DDBJ whole genome shotgun (WGS) entry which is preliminary data.</text>
</comment>
<accession>A0ACB7C8N0</accession>
<sequence>MEISESLIFAEKQKDISTESSRIISDIIIGLSDGLTVPFSLAAGLSSFYNTRIILTAGMAELISGAVSMGLGGYLAAKSEIDHFEYIRKTQMDLLMRAPEYKLQQVFTQLQSYGIMNEICKPFIFNLKQNPSDFVNFIMRFDLCLQKPSLRTAWFSAITIGISYFIGGLIPLIPYFVFYNDTLMGFKVSIIFVAVVLFIFGYFKSVYLIGSVKRSIYSAFQTLSVGIVAAGSAFGIVRLLENIDDTIRNIHDKIEREKVLIQGAQAMRGQTLNEMVQQSLENNIKESQRNIIYLEERMKELQLKKIEYFNEKKEQSDIESLNPPTPPPKDIPFIDSSGVSKELVTDEPDNFEKMSITTELQKSSKLDLQYTKLDLFKYHTPYTSSKIQMMLQQLEFKLTVEKQVKDGFDKLIKLYQSENDKKNTSEAELKRIESSQKIQLLKRALKRYKNLHVDIDKDTQDDNENTNMSSMRGSLSGILKGKVYAVQDVEHIANRTSRTFETYIVIKVDQTEFVTRTSKNDRWSQESFEIQANKANEIEFIVYDKQGSSSVPIAILYIQISDINEELRQNRVKEGSAPNWVSAEKMQSNFKKNNPVKDTFDIKEFHSPFVFQKQNNTNENIVSEDKSIEAWFSLEPAGQIHLSLNFVKDVKNQRPIGKLGLGRQGAIRQKKKMIYEMYGHKFSPHQFYQIIKCALCGEFLKNATGFRCIDCRYTCHKKCYLKIITKCISKVSSEVSLEEKFNHHIPHRFEPITNIGANWCCHCGYILPLGKKSTQKCTECNILCHTQCRHLIPDLCGMSMEVANQILNEIRITKLKQINNFKIDEKPQDCYYEYDRKSVDDFSSPDRSPECNKTQPKTYLSLQNLSQVLFKPFQGIDEPVSKSQGKRLSCSSDSIDMQKNALDASDIPETHKHRLSIPIFNTLTKTTSNVSNKKTVQSSLTSDTTSSDSNLNSTSYQKTFQYKDNIQEQENRKNFLKNLNQSIVSDQEDVDISYQTSNNRYSYNYNYSENLYNQLEECDFSDSSIENYQFPTNTYTSNFDIEFTHEPPVLTPIQSTLTQAMQEQFRGFSIYCGDT</sequence>